<evidence type="ECO:0000313" key="2">
    <source>
        <dbReference type="Proteomes" id="UP000236743"/>
    </source>
</evidence>
<organism evidence="1 2">
    <name type="scientific">Bosea lathyri</name>
    <dbReference type="NCBI Taxonomy" id="1036778"/>
    <lineage>
        <taxon>Bacteria</taxon>
        <taxon>Pseudomonadati</taxon>
        <taxon>Pseudomonadota</taxon>
        <taxon>Alphaproteobacteria</taxon>
        <taxon>Hyphomicrobiales</taxon>
        <taxon>Boseaceae</taxon>
        <taxon>Bosea</taxon>
    </lineage>
</organism>
<reference evidence="1 2" key="1">
    <citation type="submission" date="2016-10" db="EMBL/GenBank/DDBJ databases">
        <authorList>
            <person name="de Groot N.N."/>
        </authorList>
    </citation>
    <scope>NUCLEOTIDE SEQUENCE [LARGE SCALE GENOMIC DNA]</scope>
    <source>
        <strain evidence="1 2">DSM 26656</strain>
    </source>
</reference>
<proteinExistence type="predicted"/>
<dbReference type="OrthoDB" id="8163929at2"/>
<protein>
    <submittedName>
        <fullName evidence="1">Glycosyl transferase WecB/TagA/CpsF family protein</fullName>
    </submittedName>
</protein>
<evidence type="ECO:0000313" key="1">
    <source>
        <dbReference type="EMBL" id="SEG60608.1"/>
    </source>
</evidence>
<dbReference type="InterPro" id="IPR004629">
    <property type="entry name" value="WecG_TagA_CpsF"/>
</dbReference>
<dbReference type="Proteomes" id="UP000236743">
    <property type="component" value="Unassembled WGS sequence"/>
</dbReference>
<keyword evidence="1" id="KW-0808">Transferase</keyword>
<dbReference type="AlphaFoldDB" id="A0A1H6BIN4"/>
<dbReference type="RefSeq" id="WP_160115819.1">
    <property type="nucleotide sequence ID" value="NZ_FNUY01000007.1"/>
</dbReference>
<dbReference type="Pfam" id="PF03808">
    <property type="entry name" value="Glyco_tran_WecG"/>
    <property type="match status" value="1"/>
</dbReference>
<keyword evidence="2" id="KW-1185">Reference proteome</keyword>
<dbReference type="GO" id="GO:0016740">
    <property type="term" value="F:transferase activity"/>
    <property type="evidence" value="ECO:0007669"/>
    <property type="project" value="UniProtKB-KW"/>
</dbReference>
<accession>A0A1H6BIN4</accession>
<gene>
    <name evidence="1" type="ORF">SAMN04488115_107266</name>
</gene>
<name>A0A1H6BIN4_9HYPH</name>
<dbReference type="EMBL" id="FNUY01000007">
    <property type="protein sequence ID" value="SEG60608.1"/>
    <property type="molecule type" value="Genomic_DNA"/>
</dbReference>
<sequence length="199" mass="21727">MHSSVLDTITGIAPLQKAGANTRALHDLLSDCERSDAAVFLFGSDEQVVCQLRDKVGSAFPRLKIAGICDADFEGPATREVVEHIANARADVIIVDMAPRVFRAFARDHASQLAAASLVNLPATFRSYVLPGRVDRYRPRSLAAGDSLLPRAMRRGVVQMLDGGRFARVILGQFVGQVVHGTMRRLRTQRPAAVPRRDV</sequence>